<dbReference type="AlphaFoldDB" id="A8ZT51"/>
<dbReference type="GO" id="GO:0140098">
    <property type="term" value="F:catalytic activity, acting on RNA"/>
    <property type="evidence" value="ECO:0007669"/>
    <property type="project" value="UniProtKB-ARBA"/>
</dbReference>
<comment type="similarity">
    <text evidence="1">Belongs to the pseudouridine synthase RluA family.</text>
</comment>
<dbReference type="HOGENOM" id="CLU_016902_11_2_7"/>
<dbReference type="STRING" id="96561.Dole_0405"/>
<protein>
    <submittedName>
        <fullName evidence="4">Pseudouridine synthase</fullName>
    </submittedName>
</protein>
<organism evidence="4 5">
    <name type="scientific">Desulfosudis oleivorans (strain DSM 6200 / JCM 39069 / Hxd3)</name>
    <name type="common">Desulfococcus oleovorans</name>
    <dbReference type="NCBI Taxonomy" id="96561"/>
    <lineage>
        <taxon>Bacteria</taxon>
        <taxon>Pseudomonadati</taxon>
        <taxon>Thermodesulfobacteriota</taxon>
        <taxon>Desulfobacteria</taxon>
        <taxon>Desulfobacterales</taxon>
        <taxon>Desulfosudaceae</taxon>
        <taxon>Desulfosudis</taxon>
    </lineage>
</organism>
<dbReference type="SUPFAM" id="SSF55120">
    <property type="entry name" value="Pseudouridine synthase"/>
    <property type="match status" value="1"/>
</dbReference>
<evidence type="ECO:0000256" key="2">
    <source>
        <dbReference type="ARBA" id="ARBA00023235"/>
    </source>
</evidence>
<keyword evidence="5" id="KW-1185">Reference proteome</keyword>
<reference evidence="4 5" key="1">
    <citation type="submission" date="2007-10" db="EMBL/GenBank/DDBJ databases">
        <title>Complete sequence of Desulfococcus oleovorans Hxd3.</title>
        <authorList>
            <consortium name="US DOE Joint Genome Institute"/>
            <person name="Copeland A."/>
            <person name="Lucas S."/>
            <person name="Lapidus A."/>
            <person name="Barry K."/>
            <person name="Glavina del Rio T."/>
            <person name="Dalin E."/>
            <person name="Tice H."/>
            <person name="Pitluck S."/>
            <person name="Kiss H."/>
            <person name="Brettin T."/>
            <person name="Bruce D."/>
            <person name="Detter J.C."/>
            <person name="Han C."/>
            <person name="Schmutz J."/>
            <person name="Larimer F."/>
            <person name="Land M."/>
            <person name="Hauser L."/>
            <person name="Kyrpides N."/>
            <person name="Kim E."/>
            <person name="Wawrik B."/>
            <person name="Richardson P."/>
        </authorList>
    </citation>
    <scope>NUCLEOTIDE SEQUENCE [LARGE SCALE GENOMIC DNA]</scope>
    <source>
        <strain evidence="5">DSM 6200 / JCM 39069 / Hxd3</strain>
    </source>
</reference>
<dbReference type="GO" id="GO:0001522">
    <property type="term" value="P:pseudouridine synthesis"/>
    <property type="evidence" value="ECO:0007669"/>
    <property type="project" value="InterPro"/>
</dbReference>
<keyword evidence="2" id="KW-0413">Isomerase</keyword>
<evidence type="ECO:0000313" key="4">
    <source>
        <dbReference type="EMBL" id="ABW66215.1"/>
    </source>
</evidence>
<gene>
    <name evidence="4" type="ordered locus">Dole_0405</name>
</gene>
<dbReference type="EMBL" id="CP000859">
    <property type="protein sequence ID" value="ABW66215.1"/>
    <property type="molecule type" value="Genomic_DNA"/>
</dbReference>
<dbReference type="Proteomes" id="UP000008561">
    <property type="component" value="Chromosome"/>
</dbReference>
<dbReference type="CDD" id="cd02869">
    <property type="entry name" value="PseudoU_synth_RluA_like"/>
    <property type="match status" value="1"/>
</dbReference>
<dbReference type="Gene3D" id="3.30.2350.10">
    <property type="entry name" value="Pseudouridine synthase"/>
    <property type="match status" value="1"/>
</dbReference>
<feature type="domain" description="Pseudouridine synthase RsuA/RluA-like" evidence="3">
    <location>
        <begin position="21"/>
        <end position="175"/>
    </location>
</feature>
<dbReference type="GO" id="GO:0009982">
    <property type="term" value="F:pseudouridine synthase activity"/>
    <property type="evidence" value="ECO:0007669"/>
    <property type="project" value="InterPro"/>
</dbReference>
<dbReference type="InterPro" id="IPR050188">
    <property type="entry name" value="RluA_PseudoU_synthase"/>
</dbReference>
<dbReference type="PANTHER" id="PTHR21600:SF83">
    <property type="entry name" value="PSEUDOURIDYLATE SYNTHASE RPUSD4, MITOCHONDRIAL"/>
    <property type="match status" value="1"/>
</dbReference>
<dbReference type="KEGG" id="dol:Dole_0405"/>
<dbReference type="OrthoDB" id="128480at2"/>
<dbReference type="PANTHER" id="PTHR21600">
    <property type="entry name" value="MITOCHONDRIAL RNA PSEUDOURIDINE SYNTHASE"/>
    <property type="match status" value="1"/>
</dbReference>
<dbReference type="GO" id="GO:0006396">
    <property type="term" value="P:RNA processing"/>
    <property type="evidence" value="ECO:0007669"/>
    <property type="project" value="UniProtKB-ARBA"/>
</dbReference>
<dbReference type="InterPro" id="IPR006224">
    <property type="entry name" value="PsdUridine_synth_RluA-like_CS"/>
</dbReference>
<name>A8ZT51_DESOH</name>
<dbReference type="PROSITE" id="PS01129">
    <property type="entry name" value="PSI_RLU"/>
    <property type="match status" value="1"/>
</dbReference>
<evidence type="ECO:0000313" key="5">
    <source>
        <dbReference type="Proteomes" id="UP000008561"/>
    </source>
</evidence>
<dbReference type="eggNOG" id="COG0564">
    <property type="taxonomic scope" value="Bacteria"/>
</dbReference>
<proteinExistence type="inferred from homology"/>
<evidence type="ECO:0000256" key="1">
    <source>
        <dbReference type="ARBA" id="ARBA00010876"/>
    </source>
</evidence>
<sequence length="258" mass="28758">MTAPTPDFFIPQWPVLYEDNHLLALYKPAGLLVQGDSTGDPTLLELGRCWLKIRYNKPGKVFLGMVHRLDRPVAGVVLFCRTSKAAGRISAQFRDGVTAKQYVAVVEGVIPENEGRLANHIFRRGPTSHIIDVPTPKSREARLAFHVIDRTDSRTLVKIDLETGRHHQIRVQFAHLGFPVVGDLRYGAPAPLPGRQIALLARRLTVTHPTLGHALTFTSSFPWGWPWPGDHANSDAPPWNWSEIQETVMPLLPPEAPC</sequence>
<dbReference type="InterPro" id="IPR006145">
    <property type="entry name" value="PsdUridine_synth_RsuA/RluA"/>
</dbReference>
<dbReference type="GO" id="GO:0003723">
    <property type="term" value="F:RNA binding"/>
    <property type="evidence" value="ECO:0007669"/>
    <property type="project" value="InterPro"/>
</dbReference>
<accession>A8ZT51</accession>
<evidence type="ECO:0000259" key="3">
    <source>
        <dbReference type="Pfam" id="PF00849"/>
    </source>
</evidence>
<dbReference type="InterPro" id="IPR020103">
    <property type="entry name" value="PsdUridine_synth_cat_dom_sf"/>
</dbReference>
<dbReference type="RefSeq" id="WP_012173834.1">
    <property type="nucleotide sequence ID" value="NC_009943.1"/>
</dbReference>
<dbReference type="Pfam" id="PF00849">
    <property type="entry name" value="PseudoU_synth_2"/>
    <property type="match status" value="1"/>
</dbReference>